<dbReference type="InterPro" id="IPR028082">
    <property type="entry name" value="Peripla_BP_I"/>
</dbReference>
<name>A0A1T5IYH3_9MICO</name>
<accession>A0A1T5IYH3</accession>
<evidence type="ECO:0000313" key="4">
    <source>
        <dbReference type="Proteomes" id="UP000190857"/>
    </source>
</evidence>
<feature type="chain" id="PRO_5013250722" description="BMP family ABC transporter substrate-binding protein" evidence="2">
    <location>
        <begin position="33"/>
        <end position="228"/>
    </location>
</feature>
<dbReference type="EMBL" id="FUZP01000001">
    <property type="protein sequence ID" value="SKC44247.1"/>
    <property type="molecule type" value="Genomic_DNA"/>
</dbReference>
<dbReference type="OrthoDB" id="4824377at2"/>
<protein>
    <recommendedName>
        <fullName evidence="5">BMP family ABC transporter substrate-binding protein</fullName>
    </recommendedName>
</protein>
<dbReference type="SUPFAM" id="SSF53822">
    <property type="entry name" value="Periplasmic binding protein-like I"/>
    <property type="match status" value="1"/>
</dbReference>
<dbReference type="Gene3D" id="3.40.50.2300">
    <property type="match status" value="1"/>
</dbReference>
<organism evidence="3 4">
    <name type="scientific">Okibacterium fritillariae</name>
    <dbReference type="NCBI Taxonomy" id="123320"/>
    <lineage>
        <taxon>Bacteria</taxon>
        <taxon>Bacillati</taxon>
        <taxon>Actinomycetota</taxon>
        <taxon>Actinomycetes</taxon>
        <taxon>Micrococcales</taxon>
        <taxon>Microbacteriaceae</taxon>
        <taxon>Okibacterium</taxon>
    </lineage>
</organism>
<gene>
    <name evidence="3" type="ORF">SAMN06309945_1005</name>
</gene>
<evidence type="ECO:0000256" key="2">
    <source>
        <dbReference type="SAM" id="SignalP"/>
    </source>
</evidence>
<keyword evidence="2" id="KW-0732">Signal</keyword>
<dbReference type="AlphaFoldDB" id="A0A1T5IYH3"/>
<evidence type="ECO:0000256" key="1">
    <source>
        <dbReference type="SAM" id="MobiDB-lite"/>
    </source>
</evidence>
<sequence>MSTSPRPFPLTLAATIGLAGLLLAATTACTNAAPTDGGPHASTSLSTEDTADASATRPSPGATLPPVAAPPASADRLASFTVRIVAADDALSASGTAAAIAFAEQNGADVEASVSAAGDDDAFAAHLEEAVAAAPSVILTVGPNAVDLVDSASANNIGQLFLLVGAQLPEPTANVTAAVWPGADSRGTVSMAETSPDAFAAHVDAGLEAGFAAILADETGYVYELPVQ</sequence>
<reference evidence="3 4" key="1">
    <citation type="submission" date="2017-02" db="EMBL/GenBank/DDBJ databases">
        <authorList>
            <person name="Peterson S.W."/>
        </authorList>
    </citation>
    <scope>NUCLEOTIDE SEQUENCE [LARGE SCALE GENOMIC DNA]</scope>
    <source>
        <strain evidence="3 4">VKM Ac-2059</strain>
    </source>
</reference>
<keyword evidence="4" id="KW-1185">Reference proteome</keyword>
<dbReference type="PROSITE" id="PS51257">
    <property type="entry name" value="PROKAR_LIPOPROTEIN"/>
    <property type="match status" value="1"/>
</dbReference>
<evidence type="ECO:0000313" key="3">
    <source>
        <dbReference type="EMBL" id="SKC44247.1"/>
    </source>
</evidence>
<proteinExistence type="predicted"/>
<feature type="region of interest" description="Disordered" evidence="1">
    <location>
        <begin position="34"/>
        <end position="70"/>
    </location>
</feature>
<feature type="signal peptide" evidence="2">
    <location>
        <begin position="1"/>
        <end position="32"/>
    </location>
</feature>
<dbReference type="RefSeq" id="WP_079727134.1">
    <property type="nucleotide sequence ID" value="NZ_FUZP01000001.1"/>
</dbReference>
<dbReference type="Proteomes" id="UP000190857">
    <property type="component" value="Unassembled WGS sequence"/>
</dbReference>
<evidence type="ECO:0008006" key="5">
    <source>
        <dbReference type="Google" id="ProtNLM"/>
    </source>
</evidence>
<dbReference type="STRING" id="123320.SAMN06309945_1005"/>